<dbReference type="Pfam" id="PF03567">
    <property type="entry name" value="Sulfotransfer_2"/>
    <property type="match status" value="1"/>
</dbReference>
<comment type="caution">
    <text evidence="11">The sequence shown here is derived from an EMBL/GenBank/DDBJ whole genome shotgun (WGS) entry which is preliminary data.</text>
</comment>
<organism evidence="11 12">
    <name type="scientific">Penaeus vannamei</name>
    <name type="common">Whiteleg shrimp</name>
    <name type="synonym">Litopenaeus vannamei</name>
    <dbReference type="NCBI Taxonomy" id="6689"/>
    <lineage>
        <taxon>Eukaryota</taxon>
        <taxon>Metazoa</taxon>
        <taxon>Ecdysozoa</taxon>
        <taxon>Arthropoda</taxon>
        <taxon>Crustacea</taxon>
        <taxon>Multicrustacea</taxon>
        <taxon>Malacostraca</taxon>
        <taxon>Eumalacostraca</taxon>
        <taxon>Eucarida</taxon>
        <taxon>Decapoda</taxon>
        <taxon>Dendrobranchiata</taxon>
        <taxon>Penaeoidea</taxon>
        <taxon>Penaeidae</taxon>
        <taxon>Penaeus</taxon>
    </lineage>
</organism>
<keyword evidence="8 9" id="KW-0325">Glycoprotein</keyword>
<keyword evidence="5" id="KW-1133">Transmembrane helix</keyword>
<keyword evidence="9" id="KW-0735">Signal-anchor</keyword>
<evidence type="ECO:0000256" key="4">
    <source>
        <dbReference type="ARBA" id="ARBA00022692"/>
    </source>
</evidence>
<feature type="compositionally biased region" description="Pro residues" evidence="10">
    <location>
        <begin position="272"/>
        <end position="340"/>
    </location>
</feature>
<accession>A0A423TV05</accession>
<dbReference type="PANTHER" id="PTHR12137">
    <property type="entry name" value="CARBOHYDRATE SULFOTRANSFERASE"/>
    <property type="match status" value="1"/>
</dbReference>
<feature type="compositionally biased region" description="Pro residues" evidence="10">
    <location>
        <begin position="422"/>
        <end position="454"/>
    </location>
</feature>
<sequence length="591" mass="66485">TNPHVTFINSSRPLPRRLFFYWSSPPSDKVSVRLLQDGQLLDLDLSDTQMQDILKKSEGPRRPTEMTQPSRSRRPEVLNKTWNDLEDFVVINNKVYAKGDPLPKKKLKVPVLRPTTGRTLRRMDFARFKGEERKFMEERRKEFLERASRLGSMCKARSKLIASKPVNLIWDLGHQPGFVGRRKRPSLFSAYPPPDNQDDLNRAFRSAVRVISVRHPFARWSHTPHSLPSPSPHPVTHTHTRPHPPTHTTPSIVTPTPRPPTHPLLHNHNQPPLLPPNSPPPLFPTPLPTPPLSHNPPPSPHPFSNPPYPTPSPHNQPTLPPQLTPPRFSNPPTHPPPPQPTHLLHNQPTSFPPQLTPTPFSNPLPTPPPPHPLFSNPLPTPPPQPTPLPPPPPQTHPHPLLPTPLNPSPPPPQLTPPHFSNPLPPNSPTPPSPPPPPTPNSPHPPLFSPQPALPLPGQDQQTEPEAQQGPLQGASDADHPMDLKTADDWEGTDQSLAPLWVQCNVCGSDYNLVLKMETLAEDERFLALLAGYDEFKEEPDPHEEKAKEAVPQEFSQLNYQQLQQLHQRYLLDFQLFGYKVDQEYFDMARST</sequence>
<reference evidence="11 12" key="2">
    <citation type="submission" date="2019-01" db="EMBL/GenBank/DDBJ databases">
        <title>The decoding of complex shrimp genome reveals the adaptation for benthos swimmer, frequently molting mechanism and breeding impact on genome.</title>
        <authorList>
            <person name="Sun Y."/>
            <person name="Gao Y."/>
            <person name="Yu Y."/>
        </authorList>
    </citation>
    <scope>NUCLEOTIDE SEQUENCE [LARGE SCALE GENOMIC DNA]</scope>
    <source>
        <tissue evidence="11">Muscle</tissue>
    </source>
</reference>
<evidence type="ECO:0000256" key="7">
    <source>
        <dbReference type="ARBA" id="ARBA00023136"/>
    </source>
</evidence>
<comment type="subcellular location">
    <subcellularLocation>
        <location evidence="1 9">Golgi apparatus membrane</location>
        <topology evidence="1 9">Single-pass type II membrane protein</topology>
    </subcellularLocation>
</comment>
<keyword evidence="3 9" id="KW-0808">Transferase</keyword>
<dbReference type="PRINTS" id="PR01217">
    <property type="entry name" value="PRICHEXTENSN"/>
</dbReference>
<dbReference type="GO" id="GO:0000139">
    <property type="term" value="C:Golgi membrane"/>
    <property type="evidence" value="ECO:0007669"/>
    <property type="project" value="UniProtKB-SubCell"/>
</dbReference>
<protein>
    <recommendedName>
        <fullName evidence="9">Carbohydrate sulfotransferase</fullName>
        <ecNumber evidence="9">2.8.2.-</ecNumber>
    </recommendedName>
</protein>
<dbReference type="InterPro" id="IPR018011">
    <property type="entry name" value="Carb_sulfotrans_8-10"/>
</dbReference>
<evidence type="ECO:0000256" key="9">
    <source>
        <dbReference type="RuleBase" id="RU364020"/>
    </source>
</evidence>
<keyword evidence="6 9" id="KW-0333">Golgi apparatus</keyword>
<dbReference type="OrthoDB" id="2019940at2759"/>
<evidence type="ECO:0000256" key="8">
    <source>
        <dbReference type="ARBA" id="ARBA00023180"/>
    </source>
</evidence>
<comment type="similarity">
    <text evidence="2 9">Belongs to the sulfotransferase 2 family.</text>
</comment>
<evidence type="ECO:0000256" key="1">
    <source>
        <dbReference type="ARBA" id="ARBA00004323"/>
    </source>
</evidence>
<feature type="compositionally biased region" description="Basic and acidic residues" evidence="10">
    <location>
        <begin position="53"/>
        <end position="64"/>
    </location>
</feature>
<dbReference type="EC" id="2.8.2.-" evidence="9"/>
<keyword evidence="4" id="KW-0812">Transmembrane</keyword>
<feature type="compositionally biased region" description="Pro residues" evidence="10">
    <location>
        <begin position="350"/>
        <end position="415"/>
    </location>
</feature>
<dbReference type="PANTHER" id="PTHR12137:SF54">
    <property type="entry name" value="CARBOHYDRATE SULFOTRANSFERASE"/>
    <property type="match status" value="1"/>
</dbReference>
<evidence type="ECO:0000313" key="11">
    <source>
        <dbReference type="EMBL" id="ROT80260.1"/>
    </source>
</evidence>
<feature type="compositionally biased region" description="Basic and acidic residues" evidence="10">
    <location>
        <begin position="476"/>
        <end position="487"/>
    </location>
</feature>
<reference evidence="11 12" key="1">
    <citation type="submission" date="2018-04" db="EMBL/GenBank/DDBJ databases">
        <authorList>
            <person name="Zhang X."/>
            <person name="Yuan J."/>
            <person name="Li F."/>
            <person name="Xiang J."/>
        </authorList>
    </citation>
    <scope>NUCLEOTIDE SEQUENCE [LARGE SCALE GENOMIC DNA]</scope>
    <source>
        <tissue evidence="11">Muscle</tissue>
    </source>
</reference>
<keyword evidence="12" id="KW-1185">Reference proteome</keyword>
<dbReference type="AlphaFoldDB" id="A0A423TV05"/>
<feature type="region of interest" description="Disordered" evidence="10">
    <location>
        <begin position="220"/>
        <end position="488"/>
    </location>
</feature>
<keyword evidence="7" id="KW-0472">Membrane</keyword>
<dbReference type="Proteomes" id="UP000283509">
    <property type="component" value="Unassembled WGS sequence"/>
</dbReference>
<name>A0A423TV05_PENVA</name>
<feature type="compositionally biased region" description="Low complexity" evidence="10">
    <location>
        <begin position="246"/>
        <end position="255"/>
    </location>
</feature>
<evidence type="ECO:0000256" key="10">
    <source>
        <dbReference type="SAM" id="MobiDB-lite"/>
    </source>
</evidence>
<evidence type="ECO:0000313" key="12">
    <source>
        <dbReference type="Proteomes" id="UP000283509"/>
    </source>
</evidence>
<feature type="region of interest" description="Disordered" evidence="10">
    <location>
        <begin position="52"/>
        <end position="75"/>
    </location>
</feature>
<evidence type="ECO:0000256" key="3">
    <source>
        <dbReference type="ARBA" id="ARBA00022679"/>
    </source>
</evidence>
<dbReference type="GO" id="GO:0016051">
    <property type="term" value="P:carbohydrate biosynthetic process"/>
    <property type="evidence" value="ECO:0007669"/>
    <property type="project" value="InterPro"/>
</dbReference>
<evidence type="ECO:0000256" key="6">
    <source>
        <dbReference type="ARBA" id="ARBA00023034"/>
    </source>
</evidence>
<proteinExistence type="inferred from homology"/>
<evidence type="ECO:0000256" key="5">
    <source>
        <dbReference type="ARBA" id="ARBA00022989"/>
    </source>
</evidence>
<dbReference type="GO" id="GO:0008146">
    <property type="term" value="F:sulfotransferase activity"/>
    <property type="evidence" value="ECO:0007669"/>
    <property type="project" value="InterPro"/>
</dbReference>
<keyword evidence="9" id="KW-0119">Carbohydrate metabolism</keyword>
<dbReference type="EMBL" id="QCYY01001137">
    <property type="protein sequence ID" value="ROT80260.1"/>
    <property type="molecule type" value="Genomic_DNA"/>
</dbReference>
<gene>
    <name evidence="11" type="ORF">C7M84_001005</name>
</gene>
<evidence type="ECO:0000256" key="2">
    <source>
        <dbReference type="ARBA" id="ARBA00006339"/>
    </source>
</evidence>
<feature type="non-terminal residue" evidence="11">
    <location>
        <position position="1"/>
    </location>
</feature>
<dbReference type="InterPro" id="IPR005331">
    <property type="entry name" value="Sulfotransferase"/>
</dbReference>